<dbReference type="PANTHER" id="PTHR16148">
    <property type="entry name" value="NF-KAPPA-B-REPRESSING FACTOR-RELATED"/>
    <property type="match status" value="1"/>
</dbReference>
<dbReference type="GeneID" id="101856391"/>
<dbReference type="RefSeq" id="XP_005112163.1">
    <property type="nucleotide sequence ID" value="XM_005112106.3"/>
</dbReference>
<evidence type="ECO:0000256" key="1">
    <source>
        <dbReference type="SAM" id="MobiDB-lite"/>
    </source>
</evidence>
<feature type="region of interest" description="Disordered" evidence="1">
    <location>
        <begin position="810"/>
        <end position="842"/>
    </location>
</feature>
<feature type="compositionally biased region" description="Polar residues" evidence="1">
    <location>
        <begin position="385"/>
        <end position="395"/>
    </location>
</feature>
<feature type="compositionally biased region" description="Basic and acidic residues" evidence="1">
    <location>
        <begin position="396"/>
        <end position="405"/>
    </location>
</feature>
<organism evidence="2 3">
    <name type="scientific">Aplysia californica</name>
    <name type="common">California sea hare</name>
    <dbReference type="NCBI Taxonomy" id="6500"/>
    <lineage>
        <taxon>Eukaryota</taxon>
        <taxon>Metazoa</taxon>
        <taxon>Spiralia</taxon>
        <taxon>Lophotrochozoa</taxon>
        <taxon>Mollusca</taxon>
        <taxon>Gastropoda</taxon>
        <taxon>Heterobranchia</taxon>
        <taxon>Euthyneura</taxon>
        <taxon>Tectipleura</taxon>
        <taxon>Aplysiida</taxon>
        <taxon>Aplysioidea</taxon>
        <taxon>Aplysiidae</taxon>
        <taxon>Aplysia</taxon>
    </lineage>
</organism>
<feature type="compositionally biased region" description="Basic and acidic residues" evidence="1">
    <location>
        <begin position="25"/>
        <end position="34"/>
    </location>
</feature>
<feature type="compositionally biased region" description="Basic and acidic residues" evidence="1">
    <location>
        <begin position="453"/>
        <end position="463"/>
    </location>
</feature>
<feature type="region of interest" description="Disordered" evidence="1">
    <location>
        <begin position="447"/>
        <end position="504"/>
    </location>
</feature>
<feature type="compositionally biased region" description="Polar residues" evidence="1">
    <location>
        <begin position="55"/>
        <end position="85"/>
    </location>
</feature>
<feature type="region of interest" description="Disordered" evidence="1">
    <location>
        <begin position="113"/>
        <end position="154"/>
    </location>
</feature>
<feature type="compositionally biased region" description="Polar residues" evidence="1">
    <location>
        <begin position="625"/>
        <end position="636"/>
    </location>
</feature>
<gene>
    <name evidence="3" type="primary">LOC101856391</name>
</gene>
<sequence length="931" mass="103450">MDRRGARKSLKDGQVVIWSSHSHRHSIEESDITRSARRAGSQTRYSKGSWHRGDIQSSFQSKTYHDNNNITSHTKPSDRSSQVETSYLKASPSVVDSDRKLCARKGQDVEKITSHDPGFLLPQTQSERETPRRNFGPQKQGELKDGTVSSGNPRLKLLNSRSLRYLRDLDGQANETGHSAVGAGHWISSSRNRTDNTKSGLGKIKSRFGKSRSQTDRLGNSAGVFGNPLDQFRNHNQKFENRVNKLGLTVIAPVVTKRRISELATIQEGKLHSAAGGAAADGDHVTYYYSNTESLSRRQFGKTSWRSPKVVDLSHISGIGGGPSNESRSGARQWEASDRTSRLGSDLEEDRETIAVKRARNGGISYKDKAMSKKLRNQKKYYTDDLNTQSHSSVSRNREMNRENMAETPSEDGGLLMKSTERHRGSLGEESEVSSDHNIIKGGDKLALTPLHSSERSNAKTEGESGEVGGIEKGKPAESSSKRQRRVGRVDSGSWSETESLSASEQSLRLWMTSHAEEVKRRAHTTRHDSTSGLPFDSQAHVMGSLVDDDVHNFSPDDISRRSSQSKVSDVGVVCGHQVANSVLPRRRRSLVLEGEGQVVSKNSILGVPSHDPFVDNMAHISRRQSVAQLESAQGCSSNNSNANNNNNSISSSNNNKNNNNNNNSSSESPRRLSLGDISNRRKWSVSSEVDVQINRVDSSFTLRKPSSSSRFVERGTPCESLGDSVGSPPPWGVRSGNHVNGVGDDVAEISRLSRKSSSSMRVRDWCLAGTGGHVTETSQRYVRHSSSLPSIMSVVSRHPKLSETNPLTAQKHKQRLLQQLHQQQQQQHHHQQQQQQQLQLQHQWTPPPQLLKGRRRSSLSNWSLEQRGGTTWRLGRRGLDSYVTSDRRKFLRKTLSQGDFSKMLPVKSFMVRGFSFNYTIHPASVKTKKC</sequence>
<name>A0ABM0K9K3_APLCA</name>
<accession>A0ABM0K9K3</accession>
<proteinExistence type="predicted"/>
<reference evidence="3" key="1">
    <citation type="submission" date="2025-08" db="UniProtKB">
        <authorList>
            <consortium name="RefSeq"/>
        </authorList>
    </citation>
    <scope>IDENTIFICATION</scope>
</reference>
<feature type="region of interest" description="Disordered" evidence="1">
    <location>
        <begin position="704"/>
        <end position="733"/>
    </location>
</feature>
<evidence type="ECO:0000313" key="2">
    <source>
        <dbReference type="Proteomes" id="UP000694888"/>
    </source>
</evidence>
<protein>
    <submittedName>
        <fullName evidence="3">Uncharacterized protein LOC101856391</fullName>
    </submittedName>
</protein>
<feature type="region of interest" description="Disordered" evidence="1">
    <location>
        <begin position="1"/>
        <end position="96"/>
    </location>
</feature>
<feature type="compositionally biased region" description="Low complexity" evidence="1">
    <location>
        <begin position="637"/>
        <end position="668"/>
    </location>
</feature>
<feature type="region of interest" description="Disordered" evidence="1">
    <location>
        <begin position="316"/>
        <end position="348"/>
    </location>
</feature>
<feature type="region of interest" description="Disordered" evidence="1">
    <location>
        <begin position="176"/>
        <end position="204"/>
    </location>
</feature>
<dbReference type="PANTHER" id="PTHR16148:SF11">
    <property type="entry name" value="CDKN2A-INTERACTING PROTEIN"/>
    <property type="match status" value="1"/>
</dbReference>
<feature type="region of interest" description="Disordered" evidence="1">
    <location>
        <begin position="625"/>
        <end position="674"/>
    </location>
</feature>
<feature type="compositionally biased region" description="Low complexity" evidence="1">
    <location>
        <begin position="817"/>
        <end position="842"/>
    </location>
</feature>
<dbReference type="Proteomes" id="UP000694888">
    <property type="component" value="Unplaced"/>
</dbReference>
<keyword evidence="2" id="KW-1185">Reference proteome</keyword>
<feature type="compositionally biased region" description="Polar residues" evidence="1">
    <location>
        <begin position="493"/>
        <end position="504"/>
    </location>
</feature>
<evidence type="ECO:0000313" key="3">
    <source>
        <dbReference type="RefSeq" id="XP_005112163.1"/>
    </source>
</evidence>
<feature type="region of interest" description="Disordered" evidence="1">
    <location>
        <begin position="377"/>
        <end position="416"/>
    </location>
</feature>